<dbReference type="Gramene" id="KQL01264">
    <property type="protein sequence ID" value="KQL01264"/>
    <property type="gene ID" value="SETIT_014728mg"/>
</dbReference>
<proteinExistence type="predicted"/>
<dbReference type="InParanoid" id="K3YKF9"/>
<dbReference type="EMBL" id="AGNK02003667">
    <property type="status" value="NOT_ANNOTATED_CDS"/>
    <property type="molecule type" value="Genomic_DNA"/>
</dbReference>
<accession>K3YKF9</accession>
<dbReference type="EnsemblPlants" id="KQL01264">
    <property type="protein sequence ID" value="KQL01264"/>
    <property type="gene ID" value="SETIT_014728mg"/>
</dbReference>
<organism evidence="1 2">
    <name type="scientific">Setaria italica</name>
    <name type="common">Foxtail millet</name>
    <name type="synonym">Panicum italicum</name>
    <dbReference type="NCBI Taxonomy" id="4555"/>
    <lineage>
        <taxon>Eukaryota</taxon>
        <taxon>Viridiplantae</taxon>
        <taxon>Streptophyta</taxon>
        <taxon>Embryophyta</taxon>
        <taxon>Tracheophyta</taxon>
        <taxon>Spermatophyta</taxon>
        <taxon>Magnoliopsida</taxon>
        <taxon>Liliopsida</taxon>
        <taxon>Poales</taxon>
        <taxon>Poaceae</taxon>
        <taxon>PACMAD clade</taxon>
        <taxon>Panicoideae</taxon>
        <taxon>Panicodae</taxon>
        <taxon>Paniceae</taxon>
        <taxon>Cenchrinae</taxon>
        <taxon>Setaria</taxon>
    </lineage>
</organism>
<dbReference type="Proteomes" id="UP000004995">
    <property type="component" value="Unassembled WGS sequence"/>
</dbReference>
<evidence type="ECO:0000313" key="1">
    <source>
        <dbReference type="EnsemblPlants" id="KQL01264"/>
    </source>
</evidence>
<reference evidence="1" key="2">
    <citation type="submission" date="2018-08" db="UniProtKB">
        <authorList>
            <consortium name="EnsemblPlants"/>
        </authorList>
    </citation>
    <scope>IDENTIFICATION</scope>
    <source>
        <strain evidence="1">Yugu1</strain>
    </source>
</reference>
<name>K3YKF9_SETIT</name>
<dbReference type="HOGENOM" id="CLU_2363664_0_0_1"/>
<reference evidence="2" key="1">
    <citation type="journal article" date="2012" name="Nat. Biotechnol.">
        <title>Reference genome sequence of the model plant Setaria.</title>
        <authorList>
            <person name="Bennetzen J.L."/>
            <person name="Schmutz J."/>
            <person name="Wang H."/>
            <person name="Percifield R."/>
            <person name="Hawkins J."/>
            <person name="Pontaroli A.C."/>
            <person name="Estep M."/>
            <person name="Feng L."/>
            <person name="Vaughn J.N."/>
            <person name="Grimwood J."/>
            <person name="Jenkins J."/>
            <person name="Barry K."/>
            <person name="Lindquist E."/>
            <person name="Hellsten U."/>
            <person name="Deshpande S."/>
            <person name="Wang X."/>
            <person name="Wu X."/>
            <person name="Mitros T."/>
            <person name="Triplett J."/>
            <person name="Yang X."/>
            <person name="Ye C.Y."/>
            <person name="Mauro-Herrera M."/>
            <person name="Wang L."/>
            <person name="Li P."/>
            <person name="Sharma M."/>
            <person name="Sharma R."/>
            <person name="Ronald P.C."/>
            <person name="Panaud O."/>
            <person name="Kellogg E.A."/>
            <person name="Brutnell T.P."/>
            <person name="Doust A.N."/>
            <person name="Tuskan G.A."/>
            <person name="Rokhsar D."/>
            <person name="Devos K.M."/>
        </authorList>
    </citation>
    <scope>NUCLEOTIDE SEQUENCE [LARGE SCALE GENOMIC DNA]</scope>
    <source>
        <strain evidence="2">cv. Yugu1</strain>
    </source>
</reference>
<sequence>MAHLGGAAFGQVTVGASNQLASHVRAGNLYDEMLLKSANAAALWRAQSTRADSLQCSAAVQGMVFACCSAAAGVPSAFIVDLIVIFSIQIDPPLEN</sequence>
<protein>
    <submittedName>
        <fullName evidence="1">Uncharacterized protein</fullName>
    </submittedName>
</protein>
<keyword evidence="2" id="KW-1185">Reference proteome</keyword>
<evidence type="ECO:0000313" key="2">
    <source>
        <dbReference type="Proteomes" id="UP000004995"/>
    </source>
</evidence>
<dbReference type="AlphaFoldDB" id="K3YKF9"/>